<organism evidence="2 3">
    <name type="scientific">Panagrolaimus superbus</name>
    <dbReference type="NCBI Taxonomy" id="310955"/>
    <lineage>
        <taxon>Eukaryota</taxon>
        <taxon>Metazoa</taxon>
        <taxon>Ecdysozoa</taxon>
        <taxon>Nematoda</taxon>
        <taxon>Chromadorea</taxon>
        <taxon>Rhabditida</taxon>
        <taxon>Tylenchina</taxon>
        <taxon>Panagrolaimomorpha</taxon>
        <taxon>Panagrolaimoidea</taxon>
        <taxon>Panagrolaimidae</taxon>
        <taxon>Panagrolaimus</taxon>
    </lineage>
</organism>
<feature type="compositionally biased region" description="Acidic residues" evidence="1">
    <location>
        <begin position="118"/>
        <end position="135"/>
    </location>
</feature>
<evidence type="ECO:0000313" key="2">
    <source>
        <dbReference type="Proteomes" id="UP000887577"/>
    </source>
</evidence>
<keyword evidence="2" id="KW-1185">Reference proteome</keyword>
<dbReference type="AlphaFoldDB" id="A0A914YAF5"/>
<dbReference type="Proteomes" id="UP000887577">
    <property type="component" value="Unplaced"/>
</dbReference>
<accession>A0A914YAF5</accession>
<feature type="region of interest" description="Disordered" evidence="1">
    <location>
        <begin position="104"/>
        <end position="162"/>
    </location>
</feature>
<protein>
    <submittedName>
        <fullName evidence="3">Uncharacterized protein</fullName>
    </submittedName>
</protein>
<sequence length="162" mass="19436">MNLDRSVHERPNFIYHNFPTGILKTNKYCSKNYYYNLKGYTYRTKLAVLHYNHNILDEESGKRKNVGTKKYRYRAKHRDDEFVTKQRKTPPDFQWKRHILAQSRQYLPTWEPPKNPDGEEQYESEMSDSENEDGTLNENVRAMILNAMGLEDEYEESDSEEK</sequence>
<name>A0A914YAF5_9BILA</name>
<evidence type="ECO:0000313" key="3">
    <source>
        <dbReference type="WBParaSite" id="PSU_v2.g15747.t1"/>
    </source>
</evidence>
<dbReference type="WBParaSite" id="PSU_v2.g15747.t1">
    <property type="protein sequence ID" value="PSU_v2.g15747.t1"/>
    <property type="gene ID" value="PSU_v2.g15747"/>
</dbReference>
<proteinExistence type="predicted"/>
<feature type="compositionally biased region" description="Acidic residues" evidence="1">
    <location>
        <begin position="150"/>
        <end position="162"/>
    </location>
</feature>
<evidence type="ECO:0000256" key="1">
    <source>
        <dbReference type="SAM" id="MobiDB-lite"/>
    </source>
</evidence>
<reference evidence="3" key="1">
    <citation type="submission" date="2022-11" db="UniProtKB">
        <authorList>
            <consortium name="WormBaseParasite"/>
        </authorList>
    </citation>
    <scope>IDENTIFICATION</scope>
</reference>